<reference evidence="1" key="1">
    <citation type="submission" date="2021-06" db="EMBL/GenBank/DDBJ databases">
        <authorList>
            <person name="Kallberg Y."/>
            <person name="Tangrot J."/>
            <person name="Rosling A."/>
        </authorList>
    </citation>
    <scope>NUCLEOTIDE SEQUENCE</scope>
    <source>
        <strain evidence="1">IL203A</strain>
    </source>
</reference>
<organism evidence="1 2">
    <name type="scientific">Dentiscutata heterogama</name>
    <dbReference type="NCBI Taxonomy" id="1316150"/>
    <lineage>
        <taxon>Eukaryota</taxon>
        <taxon>Fungi</taxon>
        <taxon>Fungi incertae sedis</taxon>
        <taxon>Mucoromycota</taxon>
        <taxon>Glomeromycotina</taxon>
        <taxon>Glomeromycetes</taxon>
        <taxon>Diversisporales</taxon>
        <taxon>Gigasporaceae</taxon>
        <taxon>Dentiscutata</taxon>
    </lineage>
</organism>
<comment type="caution">
    <text evidence="1">The sequence shown here is derived from an EMBL/GenBank/DDBJ whole genome shotgun (WGS) entry which is preliminary data.</text>
</comment>
<dbReference type="EMBL" id="CAJVPU010015298">
    <property type="protein sequence ID" value="CAG8645981.1"/>
    <property type="molecule type" value="Genomic_DNA"/>
</dbReference>
<protein>
    <submittedName>
        <fullName evidence="1">279_t:CDS:1</fullName>
    </submittedName>
</protein>
<keyword evidence="2" id="KW-1185">Reference proteome</keyword>
<name>A0ACA9NEQ1_9GLOM</name>
<evidence type="ECO:0000313" key="2">
    <source>
        <dbReference type="Proteomes" id="UP000789702"/>
    </source>
</evidence>
<sequence>VSAVNTPAGSIANGATITITWSYTPQANAVPGVLSIVDNTTKNTIIISSSITLSTQSYQWTVNVPTGTYYLALNDGSGNKYSGTFTVFQPAGAAGAPAPAASGPAAPVASGPAAPAPAASGPAAPAPAASGPAAPAPAASGSAAPAPAATAAPALPTITAAPVSSKASEQSSSSNVGIYIGIAIGGIVVGAILSFVGYRVYKKHQDSKFIPTPSSADL</sequence>
<feature type="non-terminal residue" evidence="1">
    <location>
        <position position="1"/>
    </location>
</feature>
<gene>
    <name evidence="1" type="ORF">DHETER_LOCUS9066</name>
</gene>
<proteinExistence type="predicted"/>
<accession>A0ACA9NEQ1</accession>
<dbReference type="Proteomes" id="UP000789702">
    <property type="component" value="Unassembled WGS sequence"/>
</dbReference>
<evidence type="ECO:0000313" key="1">
    <source>
        <dbReference type="EMBL" id="CAG8645981.1"/>
    </source>
</evidence>